<dbReference type="Proteomes" id="UP000184388">
    <property type="component" value="Unassembled WGS sequence"/>
</dbReference>
<protein>
    <submittedName>
        <fullName evidence="1">Uncharacterized protein</fullName>
    </submittedName>
</protein>
<accession>A0A9X8MQ18</accession>
<evidence type="ECO:0000313" key="1">
    <source>
        <dbReference type="EMBL" id="SHL39939.1"/>
    </source>
</evidence>
<proteinExistence type="predicted"/>
<reference evidence="2" key="1">
    <citation type="submission" date="2016-11" db="EMBL/GenBank/DDBJ databases">
        <authorList>
            <person name="Jaros S."/>
            <person name="Januszkiewicz K."/>
            <person name="Wedrychowicz H."/>
        </authorList>
    </citation>
    <scope>NUCLEOTIDE SEQUENCE [LARGE SCALE GENOMIC DNA]</scope>
    <source>
        <strain evidence="2">CGMCC 4.3555</strain>
    </source>
</reference>
<dbReference type="AlphaFoldDB" id="A0A9X8MQ18"/>
<name>A0A9X8MQ18_9ACTN</name>
<evidence type="ECO:0000313" key="2">
    <source>
        <dbReference type="Proteomes" id="UP000184388"/>
    </source>
</evidence>
<comment type="caution">
    <text evidence="1">The sequence shown here is derived from an EMBL/GenBank/DDBJ whole genome shotgun (WGS) entry which is preliminary data.</text>
</comment>
<gene>
    <name evidence="1" type="ORF">SAMN05216268_104178</name>
</gene>
<sequence length="124" mass="13418">MGRRFLSVEISYVHAQHVPWGPCEQTTGQVGLVAEMSGGRREVANSPSARGPGELPHVPVLPGIALSLDRTPQRRGWIVVDVHHGDLGRLHSPGQLTMTWTRVPSSCPHATRDGMNGSRASVTR</sequence>
<organism evidence="1 2">
    <name type="scientific">Streptomyces yunnanensis</name>
    <dbReference type="NCBI Taxonomy" id="156453"/>
    <lineage>
        <taxon>Bacteria</taxon>
        <taxon>Bacillati</taxon>
        <taxon>Actinomycetota</taxon>
        <taxon>Actinomycetes</taxon>
        <taxon>Kitasatosporales</taxon>
        <taxon>Streptomycetaceae</taxon>
        <taxon>Streptomyces</taxon>
    </lineage>
</organism>
<dbReference type="EMBL" id="FRBK01000004">
    <property type="protein sequence ID" value="SHL39939.1"/>
    <property type="molecule type" value="Genomic_DNA"/>
</dbReference>